<accession>A0AAW4KYS7</accession>
<proteinExistence type="predicted"/>
<gene>
    <name evidence="4" type="ORF">KI809_05245</name>
</gene>
<evidence type="ECO:0000313" key="5">
    <source>
        <dbReference type="Proteomes" id="UP000811899"/>
    </source>
</evidence>
<keyword evidence="5" id="KW-1185">Reference proteome</keyword>
<reference evidence="4 5" key="1">
    <citation type="submission" date="2021-05" db="EMBL/GenBank/DDBJ databases">
        <title>The draft genome of Geobacter pelophilus DSM 12255.</title>
        <authorList>
            <person name="Xu Z."/>
            <person name="Masuda Y."/>
            <person name="Itoh H."/>
            <person name="Senoo K."/>
        </authorList>
    </citation>
    <scope>NUCLEOTIDE SEQUENCE [LARGE SCALE GENOMIC DNA]</scope>
    <source>
        <strain evidence="4 5">DSM 12255</strain>
    </source>
</reference>
<evidence type="ECO:0000256" key="1">
    <source>
        <dbReference type="SAM" id="Coils"/>
    </source>
</evidence>
<keyword evidence="1" id="KW-0175">Coiled coil</keyword>
<protein>
    <submittedName>
        <fullName evidence="4">DUF3365 domain-containing protein</fullName>
    </submittedName>
</protein>
<evidence type="ECO:0000313" key="4">
    <source>
        <dbReference type="EMBL" id="MBT0663703.1"/>
    </source>
</evidence>
<dbReference type="EMBL" id="JAHCVJ010000001">
    <property type="protein sequence ID" value="MBT0663703.1"/>
    <property type="molecule type" value="Genomic_DNA"/>
</dbReference>
<dbReference type="Gene3D" id="6.10.340.10">
    <property type="match status" value="1"/>
</dbReference>
<keyword evidence="2" id="KW-0812">Transmembrane</keyword>
<evidence type="ECO:0000256" key="2">
    <source>
        <dbReference type="SAM" id="Phobius"/>
    </source>
</evidence>
<dbReference type="Proteomes" id="UP000811899">
    <property type="component" value="Unassembled WGS sequence"/>
</dbReference>
<feature type="coiled-coil region" evidence="1">
    <location>
        <begin position="301"/>
        <end position="328"/>
    </location>
</feature>
<sequence length="381" mass="43732">MKEVNARKLFNAFYAITFIIVAIIIIITVNLHQRQRALHYAEEKTLILLEHNLAIHTYFSKQLKPKVFALTDATRSSSYFDPTWMSSTYAVREIDKYHRKISRIQYYYKECAVNARSPENEADAYEKKFLDELKRDQALTQRSVIRTIDGKPYFVLIRRGESMEQNCLRCHSVPAAAPSEMVDRYGKVRSFNRTDGELVSAISIRIPLAEAYEAANNFSVKFSIILLAILGLTFAAQYFVTYRLYLKPITSIRNQVMTIISDESRLGEKIAQESHSAEVNDLIRSFNELSHNLRAEKDGLVAQVQARTVELEEKVAQLEATLARVKSLEGIITICGYCKKICDDKDSWHQLEAYISRHSEALFSHGICPECFAEAKDKFEE</sequence>
<dbReference type="Pfam" id="PF11845">
    <property type="entry name" value="Tll0287-like"/>
    <property type="match status" value="1"/>
</dbReference>
<keyword evidence="2" id="KW-0472">Membrane</keyword>
<dbReference type="AlphaFoldDB" id="A0AAW4KYS7"/>
<name>A0AAW4KYS7_9BACT</name>
<evidence type="ECO:0000259" key="3">
    <source>
        <dbReference type="Pfam" id="PF11845"/>
    </source>
</evidence>
<dbReference type="RefSeq" id="WP_214170422.1">
    <property type="nucleotide sequence ID" value="NZ_JAHCVJ010000001.1"/>
</dbReference>
<feature type="transmembrane region" description="Helical" evidence="2">
    <location>
        <begin position="224"/>
        <end position="245"/>
    </location>
</feature>
<organism evidence="4 5">
    <name type="scientific">Geoanaerobacter pelophilus</name>
    <dbReference type="NCBI Taxonomy" id="60036"/>
    <lineage>
        <taxon>Bacteria</taxon>
        <taxon>Pseudomonadati</taxon>
        <taxon>Thermodesulfobacteriota</taxon>
        <taxon>Desulfuromonadia</taxon>
        <taxon>Geobacterales</taxon>
        <taxon>Geobacteraceae</taxon>
        <taxon>Geoanaerobacter</taxon>
    </lineage>
</organism>
<keyword evidence="2" id="KW-1133">Transmembrane helix</keyword>
<feature type="transmembrane region" description="Helical" evidence="2">
    <location>
        <begin position="12"/>
        <end position="31"/>
    </location>
</feature>
<comment type="caution">
    <text evidence="4">The sequence shown here is derived from an EMBL/GenBank/DDBJ whole genome shotgun (WGS) entry which is preliminary data.</text>
</comment>
<dbReference type="InterPro" id="IPR021796">
    <property type="entry name" value="Tll0287-like_dom"/>
</dbReference>
<feature type="domain" description="Tll0287-like" evidence="3">
    <location>
        <begin position="35"/>
        <end position="207"/>
    </location>
</feature>